<organism evidence="11 12">
    <name type="scientific">Drosophila virilis</name>
    <name type="common">Fruit fly</name>
    <dbReference type="NCBI Taxonomy" id="7244"/>
    <lineage>
        <taxon>Eukaryota</taxon>
        <taxon>Metazoa</taxon>
        <taxon>Ecdysozoa</taxon>
        <taxon>Arthropoda</taxon>
        <taxon>Hexapoda</taxon>
        <taxon>Insecta</taxon>
        <taxon>Pterygota</taxon>
        <taxon>Neoptera</taxon>
        <taxon>Endopterygota</taxon>
        <taxon>Diptera</taxon>
        <taxon>Brachycera</taxon>
        <taxon>Muscomorpha</taxon>
        <taxon>Ephydroidea</taxon>
        <taxon>Drosophilidae</taxon>
        <taxon>Drosophila</taxon>
    </lineage>
</organism>
<dbReference type="PROSITE" id="PS50089">
    <property type="entry name" value="ZF_RING_2"/>
    <property type="match status" value="1"/>
</dbReference>
<dbReference type="PANTHER" id="PTHR45931:SF3">
    <property type="entry name" value="RING ZINC FINGER-CONTAINING PROTEIN"/>
    <property type="match status" value="1"/>
</dbReference>
<dbReference type="PANTHER" id="PTHR45931">
    <property type="entry name" value="SI:CH211-59O9.10"/>
    <property type="match status" value="1"/>
</dbReference>
<dbReference type="HOGENOM" id="CLU_144247_1_0_1"/>
<evidence type="ECO:0000256" key="8">
    <source>
        <dbReference type="ARBA" id="ARBA00038197"/>
    </source>
</evidence>
<evidence type="ECO:0000256" key="6">
    <source>
        <dbReference type="ARBA" id="ARBA00022786"/>
    </source>
</evidence>
<dbReference type="GO" id="GO:0008270">
    <property type="term" value="F:zinc ion binding"/>
    <property type="evidence" value="ECO:0007669"/>
    <property type="project" value="UniProtKB-KW"/>
</dbReference>
<dbReference type="GO" id="GO:0006511">
    <property type="term" value="P:ubiquitin-dependent protein catabolic process"/>
    <property type="evidence" value="ECO:0007669"/>
    <property type="project" value="TreeGrafter"/>
</dbReference>
<dbReference type="STRING" id="7244.B4M3Y3"/>
<keyword evidence="5 9" id="KW-0863">Zinc-finger</keyword>
<keyword evidence="3" id="KW-0808">Transferase</keyword>
<dbReference type="EMBL" id="CH940652">
    <property type="protein sequence ID" value="EDW59344.2"/>
    <property type="molecule type" value="Genomic_DNA"/>
</dbReference>
<dbReference type="SMART" id="SM00184">
    <property type="entry name" value="RING"/>
    <property type="match status" value="1"/>
</dbReference>
<dbReference type="Proteomes" id="UP000008792">
    <property type="component" value="Unassembled WGS sequence"/>
</dbReference>
<dbReference type="GO" id="GO:0061630">
    <property type="term" value="F:ubiquitin protein ligase activity"/>
    <property type="evidence" value="ECO:0007669"/>
    <property type="project" value="UniProtKB-EC"/>
</dbReference>
<dbReference type="SUPFAM" id="SSF57850">
    <property type="entry name" value="RING/U-box"/>
    <property type="match status" value="1"/>
</dbReference>
<evidence type="ECO:0000313" key="11">
    <source>
        <dbReference type="EMBL" id="EDW59344.2"/>
    </source>
</evidence>
<protein>
    <recommendedName>
        <fullName evidence="2">RING-type E3 ubiquitin transferase</fullName>
        <ecNumber evidence="2">2.3.2.27</ecNumber>
    </recommendedName>
</protein>
<evidence type="ECO:0000256" key="5">
    <source>
        <dbReference type="ARBA" id="ARBA00022771"/>
    </source>
</evidence>
<dbReference type="Gene3D" id="3.30.40.10">
    <property type="entry name" value="Zinc/RING finger domain, C3HC4 (zinc finger)"/>
    <property type="match status" value="1"/>
</dbReference>
<evidence type="ECO:0000259" key="10">
    <source>
        <dbReference type="PROSITE" id="PS50089"/>
    </source>
</evidence>
<dbReference type="AlphaFoldDB" id="B4M3Y3"/>
<evidence type="ECO:0000256" key="3">
    <source>
        <dbReference type="ARBA" id="ARBA00022679"/>
    </source>
</evidence>
<dbReference type="eggNOG" id="KOG0800">
    <property type="taxonomic scope" value="Eukaryota"/>
</dbReference>
<keyword evidence="12" id="KW-1185">Reference proteome</keyword>
<dbReference type="FunCoup" id="B4M3Y3">
    <property type="interactions" value="353"/>
</dbReference>
<comment type="similarity">
    <text evidence="8">Belongs to the RNF181 family.</text>
</comment>
<evidence type="ECO:0000256" key="4">
    <source>
        <dbReference type="ARBA" id="ARBA00022723"/>
    </source>
</evidence>
<dbReference type="OrthoDB" id="21204at2759"/>
<dbReference type="GO" id="GO:0005634">
    <property type="term" value="C:nucleus"/>
    <property type="evidence" value="ECO:0007669"/>
    <property type="project" value="TreeGrafter"/>
</dbReference>
<dbReference type="InterPro" id="IPR051834">
    <property type="entry name" value="RING_finger_E3_ligase"/>
</dbReference>
<dbReference type="GO" id="GO:0016567">
    <property type="term" value="P:protein ubiquitination"/>
    <property type="evidence" value="ECO:0007669"/>
    <property type="project" value="UniProtKB-ARBA"/>
</dbReference>
<sequence>MFYLYYFYYCRSKGPQIYRNRCAEQDFGEQRIMADYFEELGHTPTGPEGANDFDRHYRRLQVLAIMNGIDMEIEVPEASKRAIEALPIHDIAADEVKEDFECAVCKEPAQAGDKFKILPCKHEFHEECILLWLKKANSCPICRFIFETDDEVYEELRRFQQDADNRRQRQDNLMNSMFG</sequence>
<keyword evidence="6" id="KW-0833">Ubl conjugation pathway</keyword>
<keyword evidence="7" id="KW-0862">Zinc</keyword>
<comment type="catalytic activity">
    <reaction evidence="1">
        <text>S-ubiquitinyl-[E2 ubiquitin-conjugating enzyme]-L-cysteine + [acceptor protein]-L-lysine = [E2 ubiquitin-conjugating enzyme]-L-cysteine + N(6)-ubiquitinyl-[acceptor protein]-L-lysine.</text>
        <dbReference type="EC" id="2.3.2.27"/>
    </reaction>
</comment>
<dbReference type="InterPro" id="IPR001841">
    <property type="entry name" value="Znf_RING"/>
</dbReference>
<evidence type="ECO:0000313" key="12">
    <source>
        <dbReference type="Proteomes" id="UP000008792"/>
    </source>
</evidence>
<dbReference type="SMR" id="B4M3Y3"/>
<proteinExistence type="inferred from homology"/>
<gene>
    <name evidence="11" type="primary">Dvir\GJ10332</name>
    <name evidence="11" type="ORF">Dvir_GJ10332</name>
</gene>
<dbReference type="FunFam" id="3.30.40.10:FF:000127">
    <property type="entry name" value="E3 ubiquitin-protein ligase RNF181"/>
    <property type="match status" value="1"/>
</dbReference>
<keyword evidence="4" id="KW-0479">Metal-binding</keyword>
<evidence type="ECO:0000256" key="7">
    <source>
        <dbReference type="ARBA" id="ARBA00022833"/>
    </source>
</evidence>
<reference evidence="11 12" key="1">
    <citation type="journal article" date="2007" name="Nature">
        <title>Evolution of genes and genomes on the Drosophila phylogeny.</title>
        <authorList>
            <consortium name="Drosophila 12 Genomes Consortium"/>
            <person name="Clark A.G."/>
            <person name="Eisen M.B."/>
            <person name="Smith D.R."/>
            <person name="Bergman C.M."/>
            <person name="Oliver B."/>
            <person name="Markow T.A."/>
            <person name="Kaufman T.C."/>
            <person name="Kellis M."/>
            <person name="Gelbart W."/>
            <person name="Iyer V.N."/>
            <person name="Pollard D.A."/>
            <person name="Sackton T.B."/>
            <person name="Larracuente A.M."/>
            <person name="Singh N.D."/>
            <person name="Abad J.P."/>
            <person name="Abt D.N."/>
            <person name="Adryan B."/>
            <person name="Aguade M."/>
            <person name="Akashi H."/>
            <person name="Anderson W.W."/>
            <person name="Aquadro C.F."/>
            <person name="Ardell D.H."/>
            <person name="Arguello R."/>
            <person name="Artieri C.G."/>
            <person name="Barbash D.A."/>
            <person name="Barker D."/>
            <person name="Barsanti P."/>
            <person name="Batterham P."/>
            <person name="Batzoglou S."/>
            <person name="Begun D."/>
            <person name="Bhutkar A."/>
            <person name="Blanco E."/>
            <person name="Bosak S.A."/>
            <person name="Bradley R.K."/>
            <person name="Brand A.D."/>
            <person name="Brent M.R."/>
            <person name="Brooks A.N."/>
            <person name="Brown R.H."/>
            <person name="Butlin R.K."/>
            <person name="Caggese C."/>
            <person name="Calvi B.R."/>
            <person name="Bernardo de Carvalho A."/>
            <person name="Caspi A."/>
            <person name="Castrezana S."/>
            <person name="Celniker S.E."/>
            <person name="Chang J.L."/>
            <person name="Chapple C."/>
            <person name="Chatterji S."/>
            <person name="Chinwalla A."/>
            <person name="Civetta A."/>
            <person name="Clifton S.W."/>
            <person name="Comeron J.M."/>
            <person name="Costello J.C."/>
            <person name="Coyne J.A."/>
            <person name="Daub J."/>
            <person name="David R.G."/>
            <person name="Delcher A.L."/>
            <person name="Delehaunty K."/>
            <person name="Do C.B."/>
            <person name="Ebling H."/>
            <person name="Edwards K."/>
            <person name="Eickbush T."/>
            <person name="Evans J.D."/>
            <person name="Filipski A."/>
            <person name="Findeiss S."/>
            <person name="Freyhult E."/>
            <person name="Fulton L."/>
            <person name="Fulton R."/>
            <person name="Garcia A.C."/>
            <person name="Gardiner A."/>
            <person name="Garfield D.A."/>
            <person name="Garvin B.E."/>
            <person name="Gibson G."/>
            <person name="Gilbert D."/>
            <person name="Gnerre S."/>
            <person name="Godfrey J."/>
            <person name="Good R."/>
            <person name="Gotea V."/>
            <person name="Gravely B."/>
            <person name="Greenberg A.J."/>
            <person name="Griffiths-Jones S."/>
            <person name="Gross S."/>
            <person name="Guigo R."/>
            <person name="Gustafson E.A."/>
            <person name="Haerty W."/>
            <person name="Hahn M.W."/>
            <person name="Halligan D.L."/>
            <person name="Halpern A.L."/>
            <person name="Halter G.M."/>
            <person name="Han M.V."/>
            <person name="Heger A."/>
            <person name="Hillier L."/>
            <person name="Hinrichs A.S."/>
            <person name="Holmes I."/>
            <person name="Hoskins R.A."/>
            <person name="Hubisz M.J."/>
            <person name="Hultmark D."/>
            <person name="Huntley M.A."/>
            <person name="Jaffe D.B."/>
            <person name="Jagadeeshan S."/>
            <person name="Jeck W.R."/>
            <person name="Johnson J."/>
            <person name="Jones C.D."/>
            <person name="Jordan W.C."/>
            <person name="Karpen G.H."/>
            <person name="Kataoka E."/>
            <person name="Keightley P.D."/>
            <person name="Kheradpour P."/>
            <person name="Kirkness E.F."/>
            <person name="Koerich L.B."/>
            <person name="Kristiansen K."/>
            <person name="Kudrna D."/>
            <person name="Kulathinal R.J."/>
            <person name="Kumar S."/>
            <person name="Kwok R."/>
            <person name="Lander E."/>
            <person name="Langley C.H."/>
            <person name="Lapoint R."/>
            <person name="Lazzaro B.P."/>
            <person name="Lee S.J."/>
            <person name="Levesque L."/>
            <person name="Li R."/>
            <person name="Lin C.F."/>
            <person name="Lin M.F."/>
            <person name="Lindblad-Toh K."/>
            <person name="Llopart A."/>
            <person name="Long M."/>
            <person name="Low L."/>
            <person name="Lozovsky E."/>
            <person name="Lu J."/>
            <person name="Luo M."/>
            <person name="Machado C.A."/>
            <person name="Makalowski W."/>
            <person name="Marzo M."/>
            <person name="Matsuda M."/>
            <person name="Matzkin L."/>
            <person name="McAllister B."/>
            <person name="McBride C.S."/>
            <person name="McKernan B."/>
            <person name="McKernan K."/>
            <person name="Mendez-Lago M."/>
            <person name="Minx P."/>
            <person name="Mollenhauer M.U."/>
            <person name="Montooth K."/>
            <person name="Mount S.M."/>
            <person name="Mu X."/>
            <person name="Myers E."/>
            <person name="Negre B."/>
            <person name="Newfeld S."/>
            <person name="Nielsen R."/>
            <person name="Noor M.A."/>
            <person name="O'Grady P."/>
            <person name="Pachter L."/>
            <person name="Papaceit M."/>
            <person name="Parisi M.J."/>
            <person name="Parisi M."/>
            <person name="Parts L."/>
            <person name="Pedersen J.S."/>
            <person name="Pesole G."/>
            <person name="Phillippy A.M."/>
            <person name="Ponting C.P."/>
            <person name="Pop M."/>
            <person name="Porcelli D."/>
            <person name="Powell J.R."/>
            <person name="Prohaska S."/>
            <person name="Pruitt K."/>
            <person name="Puig M."/>
            <person name="Quesneville H."/>
            <person name="Ram K.R."/>
            <person name="Rand D."/>
            <person name="Rasmussen M.D."/>
            <person name="Reed L.K."/>
            <person name="Reenan R."/>
            <person name="Reily A."/>
            <person name="Remington K.A."/>
            <person name="Rieger T.T."/>
            <person name="Ritchie M.G."/>
            <person name="Robin C."/>
            <person name="Rogers Y.H."/>
            <person name="Rohde C."/>
            <person name="Rozas J."/>
            <person name="Rubenfield M.J."/>
            <person name="Ruiz A."/>
            <person name="Russo S."/>
            <person name="Salzberg S.L."/>
            <person name="Sanchez-Gracia A."/>
            <person name="Saranga D.J."/>
            <person name="Sato H."/>
            <person name="Schaeffer S.W."/>
            <person name="Schatz M.C."/>
            <person name="Schlenke T."/>
            <person name="Schwartz R."/>
            <person name="Segarra C."/>
            <person name="Singh R.S."/>
            <person name="Sirot L."/>
            <person name="Sirota M."/>
            <person name="Sisneros N.B."/>
            <person name="Smith C.D."/>
            <person name="Smith T.F."/>
            <person name="Spieth J."/>
            <person name="Stage D.E."/>
            <person name="Stark A."/>
            <person name="Stephan W."/>
            <person name="Strausberg R.L."/>
            <person name="Strempel S."/>
            <person name="Sturgill D."/>
            <person name="Sutton G."/>
            <person name="Sutton G.G."/>
            <person name="Tao W."/>
            <person name="Teichmann S."/>
            <person name="Tobari Y.N."/>
            <person name="Tomimura Y."/>
            <person name="Tsolas J.M."/>
            <person name="Valente V.L."/>
            <person name="Venter E."/>
            <person name="Venter J.C."/>
            <person name="Vicario S."/>
            <person name="Vieira F.G."/>
            <person name="Vilella A.J."/>
            <person name="Villasante A."/>
            <person name="Walenz B."/>
            <person name="Wang J."/>
            <person name="Wasserman M."/>
            <person name="Watts T."/>
            <person name="Wilson D."/>
            <person name="Wilson R.K."/>
            <person name="Wing R.A."/>
            <person name="Wolfner M.F."/>
            <person name="Wong A."/>
            <person name="Wong G.K."/>
            <person name="Wu C.I."/>
            <person name="Wu G."/>
            <person name="Yamamoto D."/>
            <person name="Yang H.P."/>
            <person name="Yang S.P."/>
            <person name="Yorke J.A."/>
            <person name="Yoshida K."/>
            <person name="Zdobnov E."/>
            <person name="Zhang P."/>
            <person name="Zhang Y."/>
            <person name="Zimin A.V."/>
            <person name="Baldwin J."/>
            <person name="Abdouelleil A."/>
            <person name="Abdulkadir J."/>
            <person name="Abebe A."/>
            <person name="Abera B."/>
            <person name="Abreu J."/>
            <person name="Acer S.C."/>
            <person name="Aftuck L."/>
            <person name="Alexander A."/>
            <person name="An P."/>
            <person name="Anderson E."/>
            <person name="Anderson S."/>
            <person name="Arachi H."/>
            <person name="Azer M."/>
            <person name="Bachantsang P."/>
            <person name="Barry A."/>
            <person name="Bayul T."/>
            <person name="Berlin A."/>
            <person name="Bessette D."/>
            <person name="Bloom T."/>
            <person name="Blye J."/>
            <person name="Boguslavskiy L."/>
            <person name="Bonnet C."/>
            <person name="Boukhgalter B."/>
            <person name="Bourzgui I."/>
            <person name="Brown A."/>
            <person name="Cahill P."/>
            <person name="Channer S."/>
            <person name="Cheshatsang Y."/>
            <person name="Chuda L."/>
            <person name="Citroen M."/>
            <person name="Collymore A."/>
            <person name="Cooke P."/>
            <person name="Costello M."/>
            <person name="D'Aco K."/>
            <person name="Daza R."/>
            <person name="De Haan G."/>
            <person name="DeGray S."/>
            <person name="DeMaso C."/>
            <person name="Dhargay N."/>
            <person name="Dooley K."/>
            <person name="Dooley E."/>
            <person name="Doricent M."/>
            <person name="Dorje P."/>
            <person name="Dorjee K."/>
            <person name="Dupes A."/>
            <person name="Elong R."/>
            <person name="Falk J."/>
            <person name="Farina A."/>
            <person name="Faro S."/>
            <person name="Ferguson D."/>
            <person name="Fisher S."/>
            <person name="Foley C.D."/>
            <person name="Franke A."/>
            <person name="Friedrich D."/>
            <person name="Gadbois L."/>
            <person name="Gearin G."/>
            <person name="Gearin C.R."/>
            <person name="Giannoukos G."/>
            <person name="Goode T."/>
            <person name="Graham J."/>
            <person name="Grandbois E."/>
            <person name="Grewal S."/>
            <person name="Gyaltsen K."/>
            <person name="Hafez N."/>
            <person name="Hagos B."/>
            <person name="Hall J."/>
            <person name="Henson C."/>
            <person name="Hollinger A."/>
            <person name="Honan T."/>
            <person name="Huard M.D."/>
            <person name="Hughes L."/>
            <person name="Hurhula B."/>
            <person name="Husby M.E."/>
            <person name="Kamat A."/>
            <person name="Kanga B."/>
            <person name="Kashin S."/>
            <person name="Khazanovich D."/>
            <person name="Kisner P."/>
            <person name="Lance K."/>
            <person name="Lara M."/>
            <person name="Lee W."/>
            <person name="Lennon N."/>
            <person name="Letendre F."/>
            <person name="LeVine R."/>
            <person name="Lipovsky A."/>
            <person name="Liu X."/>
            <person name="Liu J."/>
            <person name="Liu S."/>
            <person name="Lokyitsang T."/>
            <person name="Lokyitsang Y."/>
            <person name="Lubonja R."/>
            <person name="Lui A."/>
            <person name="MacDonald P."/>
            <person name="Magnisalis V."/>
            <person name="Maru K."/>
            <person name="Matthews C."/>
            <person name="McCusker W."/>
            <person name="McDonough S."/>
            <person name="Mehta T."/>
            <person name="Meldrim J."/>
            <person name="Meneus L."/>
            <person name="Mihai O."/>
            <person name="Mihalev A."/>
            <person name="Mihova T."/>
            <person name="Mittelman R."/>
            <person name="Mlenga V."/>
            <person name="Montmayeur A."/>
            <person name="Mulrain L."/>
            <person name="Navidi A."/>
            <person name="Naylor J."/>
            <person name="Negash T."/>
            <person name="Nguyen T."/>
            <person name="Nguyen N."/>
            <person name="Nicol R."/>
            <person name="Norbu C."/>
            <person name="Norbu N."/>
            <person name="Novod N."/>
            <person name="O'Neill B."/>
            <person name="Osman S."/>
            <person name="Markiewicz E."/>
            <person name="Oyono O.L."/>
            <person name="Patti C."/>
            <person name="Phunkhang P."/>
            <person name="Pierre F."/>
            <person name="Priest M."/>
            <person name="Raghuraman S."/>
            <person name="Rege F."/>
            <person name="Reyes R."/>
            <person name="Rise C."/>
            <person name="Rogov P."/>
            <person name="Ross K."/>
            <person name="Ryan E."/>
            <person name="Settipalli S."/>
            <person name="Shea T."/>
            <person name="Sherpa N."/>
            <person name="Shi L."/>
            <person name="Shih D."/>
            <person name="Sparrow T."/>
            <person name="Spaulding J."/>
            <person name="Stalker J."/>
            <person name="Stange-Thomann N."/>
            <person name="Stavropoulos S."/>
            <person name="Stone C."/>
            <person name="Strader C."/>
            <person name="Tesfaye S."/>
            <person name="Thomson T."/>
            <person name="Thoulutsang Y."/>
            <person name="Thoulutsang D."/>
            <person name="Topham K."/>
            <person name="Topping I."/>
            <person name="Tsamla T."/>
            <person name="Vassiliev H."/>
            <person name="Vo A."/>
            <person name="Wangchuk T."/>
            <person name="Wangdi T."/>
            <person name="Weiand M."/>
            <person name="Wilkinson J."/>
            <person name="Wilson A."/>
            <person name="Yadav S."/>
            <person name="Young G."/>
            <person name="Yu Q."/>
            <person name="Zembek L."/>
            <person name="Zhong D."/>
            <person name="Zimmer A."/>
            <person name="Zwirko Z."/>
            <person name="Jaffe D.B."/>
            <person name="Alvarez P."/>
            <person name="Brockman W."/>
            <person name="Butler J."/>
            <person name="Chin C."/>
            <person name="Gnerre S."/>
            <person name="Grabherr M."/>
            <person name="Kleber M."/>
            <person name="Mauceli E."/>
            <person name="MacCallum I."/>
        </authorList>
    </citation>
    <scope>NUCLEOTIDE SEQUENCE [LARGE SCALE GENOMIC DNA]</scope>
    <source>
        <strain evidence="12">Tucson 15010-1051.87</strain>
    </source>
</reference>
<evidence type="ECO:0000256" key="2">
    <source>
        <dbReference type="ARBA" id="ARBA00012483"/>
    </source>
</evidence>
<feature type="domain" description="RING-type" evidence="10">
    <location>
        <begin position="102"/>
        <end position="143"/>
    </location>
</feature>
<dbReference type="InterPro" id="IPR013083">
    <property type="entry name" value="Znf_RING/FYVE/PHD"/>
</dbReference>
<dbReference type="InParanoid" id="B4M3Y3"/>
<dbReference type="EC" id="2.3.2.27" evidence="2"/>
<name>B4M3Y3_DROVI</name>
<dbReference type="Pfam" id="PF13639">
    <property type="entry name" value="zf-RING_2"/>
    <property type="match status" value="1"/>
</dbReference>
<evidence type="ECO:0000256" key="1">
    <source>
        <dbReference type="ARBA" id="ARBA00000900"/>
    </source>
</evidence>
<evidence type="ECO:0000256" key="9">
    <source>
        <dbReference type="PROSITE-ProRule" id="PRU00175"/>
    </source>
</evidence>
<accession>B4M3Y3</accession>